<dbReference type="GO" id="GO:0003723">
    <property type="term" value="F:RNA binding"/>
    <property type="evidence" value="ECO:0007669"/>
    <property type="project" value="UniProtKB-KW"/>
</dbReference>
<keyword evidence="2 11" id="KW-0436">Ligase</keyword>
<dbReference type="RefSeq" id="XP_004993733.1">
    <property type="nucleotide sequence ID" value="XM_004993676.1"/>
</dbReference>
<dbReference type="EC" id="6.1.1.1" evidence="1 11"/>
<accession>F2UAN5</accession>
<dbReference type="SUPFAM" id="SSF52374">
    <property type="entry name" value="Nucleotidylyl transferase"/>
    <property type="match status" value="1"/>
</dbReference>
<comment type="similarity">
    <text evidence="11">Belongs to the class-I aminoacyl-tRNA synthetase family.</text>
</comment>
<dbReference type="GO" id="GO:0004831">
    <property type="term" value="F:tyrosine-tRNA ligase activity"/>
    <property type="evidence" value="ECO:0007669"/>
    <property type="project" value="UniProtKB-EC"/>
</dbReference>
<dbReference type="GO" id="GO:0006437">
    <property type="term" value="P:tyrosyl-tRNA aminoacylation"/>
    <property type="evidence" value="ECO:0007669"/>
    <property type="project" value="InterPro"/>
</dbReference>
<dbReference type="NCBIfam" id="TIGR00234">
    <property type="entry name" value="tyrS"/>
    <property type="match status" value="1"/>
</dbReference>
<dbReference type="GO" id="GO:0005524">
    <property type="term" value="F:ATP binding"/>
    <property type="evidence" value="ECO:0007669"/>
    <property type="project" value="UniProtKB-KW"/>
</dbReference>
<gene>
    <name evidence="13" type="ORF">PTSG_05155</name>
</gene>
<dbReference type="OMA" id="YMMAKDS"/>
<dbReference type="FunCoup" id="F2UAN5">
    <property type="interactions" value="1390"/>
</dbReference>
<evidence type="ECO:0000256" key="10">
    <source>
        <dbReference type="PROSITE-ProRule" id="PRU00182"/>
    </source>
</evidence>
<keyword evidence="14" id="KW-1185">Reference proteome</keyword>
<dbReference type="Pfam" id="PF00579">
    <property type="entry name" value="tRNA-synt_1b"/>
    <property type="match status" value="1"/>
</dbReference>
<evidence type="ECO:0000256" key="3">
    <source>
        <dbReference type="ARBA" id="ARBA00022741"/>
    </source>
</evidence>
<keyword evidence="5 10" id="KW-0694">RNA-binding</keyword>
<dbReference type="EMBL" id="GL832966">
    <property type="protein sequence ID" value="EGD73451.1"/>
    <property type="molecule type" value="Genomic_DNA"/>
</dbReference>
<sequence length="459" mass="49994">MLQGMPMQQLDQRRPFVGTLEERGLLKDSTSDELRTLCEKEQLTVYCGFDPTARTLHIGNLLAIMGLVHCVRAGHNVIALVGGATARIGDPSGRSTERTCLPEAELDANIAGITEVLHRILDNAQQYEASTEPTAQKSASATAATGAAPSVKVVNNAEWYDEWRVIDFIADIGRHFRVNSMLAKDSVKSRMEHDEGISFTEFTYQVLQGHDFLQLFKAHNCRVQLGGSDQWGNITAGIDLVRRVTGKSVYGVTMPLLTTSTGEKFGKSAGNAVWLDAQLTSPYELYQFFINMADADVERYLAALTLLPVSTIKQVMEQHIQQPHERLAQHKLASEVVRLVHGAAAVDEAKTATDALFAHGSLDNVSAATLKAMFATAPSATLDRALITAGTTSILSAAVQAGLFSSKGEAKRTLKAGGLYVNNNRVERDAPLTSEHVLADALTVLRKGRKHYLIIHWST</sequence>
<dbReference type="Gene3D" id="1.10.240.10">
    <property type="entry name" value="Tyrosyl-Transfer RNA Synthetase"/>
    <property type="match status" value="1"/>
</dbReference>
<dbReference type="InterPro" id="IPR054608">
    <property type="entry name" value="SYY-like_C"/>
</dbReference>
<dbReference type="Proteomes" id="UP000007799">
    <property type="component" value="Unassembled WGS sequence"/>
</dbReference>
<dbReference type="CDD" id="cd00805">
    <property type="entry name" value="TyrRS_core"/>
    <property type="match status" value="1"/>
</dbReference>
<dbReference type="eggNOG" id="KOG2623">
    <property type="taxonomic scope" value="Eukaryota"/>
</dbReference>
<keyword evidence="4 11" id="KW-0067">ATP-binding</keyword>
<dbReference type="GO" id="GO:0005739">
    <property type="term" value="C:mitochondrion"/>
    <property type="evidence" value="ECO:0007669"/>
    <property type="project" value="TreeGrafter"/>
</dbReference>
<dbReference type="InterPro" id="IPR024107">
    <property type="entry name" value="Tyr-tRNA-ligase_bac_1"/>
</dbReference>
<evidence type="ECO:0000256" key="4">
    <source>
        <dbReference type="ARBA" id="ARBA00022840"/>
    </source>
</evidence>
<evidence type="ECO:0000313" key="13">
    <source>
        <dbReference type="EMBL" id="EGD73451.1"/>
    </source>
</evidence>
<dbReference type="KEGG" id="sre:PTSG_05155"/>
<evidence type="ECO:0000256" key="6">
    <source>
        <dbReference type="ARBA" id="ARBA00022917"/>
    </source>
</evidence>
<feature type="domain" description="Tyrosine--tRNA ligase SYY-like C-terminal" evidence="12">
    <location>
        <begin position="374"/>
        <end position="455"/>
    </location>
</feature>
<keyword evidence="7 11" id="KW-0030">Aminoacyl-tRNA synthetase</keyword>
<dbReference type="PRINTS" id="PR01040">
    <property type="entry name" value="TRNASYNTHTYR"/>
</dbReference>
<dbReference type="FunFam" id="1.10.240.10:FF:000001">
    <property type="entry name" value="Tyrosine--tRNA ligase"/>
    <property type="match status" value="1"/>
</dbReference>
<proteinExistence type="inferred from homology"/>
<organism evidence="14">
    <name type="scientific">Salpingoeca rosetta (strain ATCC 50818 / BSB-021)</name>
    <dbReference type="NCBI Taxonomy" id="946362"/>
    <lineage>
        <taxon>Eukaryota</taxon>
        <taxon>Choanoflagellata</taxon>
        <taxon>Craspedida</taxon>
        <taxon>Salpingoecidae</taxon>
        <taxon>Salpingoeca</taxon>
    </lineage>
</organism>
<dbReference type="STRING" id="946362.F2UAN5"/>
<dbReference type="GO" id="GO:0005829">
    <property type="term" value="C:cytosol"/>
    <property type="evidence" value="ECO:0007669"/>
    <property type="project" value="TreeGrafter"/>
</dbReference>
<dbReference type="InterPro" id="IPR002305">
    <property type="entry name" value="aa-tRNA-synth_Ic"/>
</dbReference>
<evidence type="ECO:0000256" key="5">
    <source>
        <dbReference type="ARBA" id="ARBA00022884"/>
    </source>
</evidence>
<evidence type="ECO:0000256" key="8">
    <source>
        <dbReference type="ARBA" id="ARBA00033323"/>
    </source>
</evidence>
<evidence type="ECO:0000256" key="7">
    <source>
        <dbReference type="ARBA" id="ARBA00023146"/>
    </source>
</evidence>
<comment type="catalytic activity">
    <reaction evidence="9 11">
        <text>tRNA(Tyr) + L-tyrosine + ATP = L-tyrosyl-tRNA(Tyr) + AMP + diphosphate + H(+)</text>
        <dbReference type="Rhea" id="RHEA:10220"/>
        <dbReference type="Rhea" id="RHEA-COMP:9706"/>
        <dbReference type="Rhea" id="RHEA-COMP:9707"/>
        <dbReference type="ChEBI" id="CHEBI:15378"/>
        <dbReference type="ChEBI" id="CHEBI:30616"/>
        <dbReference type="ChEBI" id="CHEBI:33019"/>
        <dbReference type="ChEBI" id="CHEBI:58315"/>
        <dbReference type="ChEBI" id="CHEBI:78442"/>
        <dbReference type="ChEBI" id="CHEBI:78536"/>
        <dbReference type="ChEBI" id="CHEBI:456215"/>
        <dbReference type="EC" id="6.1.1.1"/>
    </reaction>
</comment>
<dbReference type="InterPro" id="IPR002307">
    <property type="entry name" value="Tyr-tRNA-ligase"/>
</dbReference>
<dbReference type="HAMAP" id="MF_02006">
    <property type="entry name" value="Tyr_tRNA_synth_type1"/>
    <property type="match status" value="1"/>
</dbReference>
<dbReference type="InterPro" id="IPR024088">
    <property type="entry name" value="Tyr-tRNA-ligase_bac-type"/>
</dbReference>
<dbReference type="InParanoid" id="F2UAN5"/>
<evidence type="ECO:0000256" key="1">
    <source>
        <dbReference type="ARBA" id="ARBA00013160"/>
    </source>
</evidence>
<dbReference type="Pfam" id="PF22421">
    <property type="entry name" value="SYY_C-terminal"/>
    <property type="match status" value="1"/>
</dbReference>
<dbReference type="PANTHER" id="PTHR11766:SF0">
    <property type="entry name" value="TYROSINE--TRNA LIGASE, MITOCHONDRIAL"/>
    <property type="match status" value="1"/>
</dbReference>
<name>F2UAN5_SALR5</name>
<dbReference type="PROSITE" id="PS50889">
    <property type="entry name" value="S4"/>
    <property type="match status" value="1"/>
</dbReference>
<evidence type="ECO:0000313" key="14">
    <source>
        <dbReference type="Proteomes" id="UP000007799"/>
    </source>
</evidence>
<dbReference type="InterPro" id="IPR036986">
    <property type="entry name" value="S4_RNA-bd_sf"/>
</dbReference>
<evidence type="ECO:0000256" key="9">
    <source>
        <dbReference type="ARBA" id="ARBA00048248"/>
    </source>
</evidence>
<dbReference type="PANTHER" id="PTHR11766">
    <property type="entry name" value="TYROSYL-TRNA SYNTHETASE"/>
    <property type="match status" value="1"/>
</dbReference>
<dbReference type="Gene3D" id="3.40.50.620">
    <property type="entry name" value="HUPs"/>
    <property type="match status" value="1"/>
</dbReference>
<reference evidence="13" key="1">
    <citation type="submission" date="2009-08" db="EMBL/GenBank/DDBJ databases">
        <title>Annotation of Salpingoeca rosetta.</title>
        <authorList>
            <consortium name="The Broad Institute Genome Sequencing Platform"/>
            <person name="Russ C."/>
            <person name="Cuomo C."/>
            <person name="Burger G."/>
            <person name="Gray M.W."/>
            <person name="Holland P.W.H."/>
            <person name="King N."/>
            <person name="Lang F.B.F."/>
            <person name="Roger A.J."/>
            <person name="Ruiz-Trillo I."/>
            <person name="Young S.K."/>
            <person name="Zeng Q."/>
            <person name="Gargeya S."/>
            <person name="Alvarado L."/>
            <person name="Berlin A."/>
            <person name="Chapman S.B."/>
            <person name="Chen Z."/>
            <person name="Freedman E."/>
            <person name="Gellesch M."/>
            <person name="Goldberg J."/>
            <person name="Griggs A."/>
            <person name="Gujja S."/>
            <person name="Heilman E."/>
            <person name="Heiman D."/>
            <person name="Howarth C."/>
            <person name="Mehta T."/>
            <person name="Neiman D."/>
            <person name="Pearson M."/>
            <person name="Roberts A."/>
            <person name="Saif S."/>
            <person name="Shea T."/>
            <person name="Shenoy N."/>
            <person name="Sisk P."/>
            <person name="Stolte C."/>
            <person name="Sykes S."/>
            <person name="White J."/>
            <person name="Yandava C."/>
            <person name="Haas B."/>
            <person name="Nusbaum C."/>
            <person name="Birren B."/>
        </authorList>
    </citation>
    <scope>NUCLEOTIDE SEQUENCE [LARGE SCALE GENOMIC DNA]</scope>
    <source>
        <strain evidence="13">ATCC 50818</strain>
    </source>
</reference>
<evidence type="ECO:0000259" key="12">
    <source>
        <dbReference type="Pfam" id="PF22421"/>
    </source>
</evidence>
<dbReference type="FunFam" id="3.40.50.620:FF:000107">
    <property type="entry name" value="Tyrosine--tRNA ligase"/>
    <property type="match status" value="1"/>
</dbReference>
<evidence type="ECO:0000256" key="11">
    <source>
        <dbReference type="RuleBase" id="RU361234"/>
    </source>
</evidence>
<keyword evidence="6 11" id="KW-0648">Protein biosynthesis</keyword>
<dbReference type="OrthoDB" id="337870at2759"/>
<dbReference type="SUPFAM" id="SSF55174">
    <property type="entry name" value="Alpha-L RNA-binding motif"/>
    <property type="match status" value="1"/>
</dbReference>
<dbReference type="GeneID" id="16074312"/>
<protein>
    <recommendedName>
        <fullName evidence="1 11">Tyrosine--tRNA ligase</fullName>
        <ecNumber evidence="1 11">6.1.1.1</ecNumber>
    </recommendedName>
    <alternativeName>
        <fullName evidence="8 11">Tyrosyl-tRNA synthetase</fullName>
    </alternativeName>
</protein>
<dbReference type="InterPro" id="IPR014729">
    <property type="entry name" value="Rossmann-like_a/b/a_fold"/>
</dbReference>
<evidence type="ECO:0000256" key="2">
    <source>
        <dbReference type="ARBA" id="ARBA00022598"/>
    </source>
</evidence>
<keyword evidence="3 11" id="KW-0547">Nucleotide-binding</keyword>
<dbReference type="AlphaFoldDB" id="F2UAN5"/>
<dbReference type="Gene3D" id="3.10.290.10">
    <property type="entry name" value="RNA-binding S4 domain"/>
    <property type="match status" value="1"/>
</dbReference>